<dbReference type="InterPro" id="IPR011761">
    <property type="entry name" value="ATP-grasp"/>
</dbReference>
<dbReference type="RefSeq" id="WP_375064059.1">
    <property type="nucleotide sequence ID" value="NZ_JBHGBT010000016.1"/>
</dbReference>
<evidence type="ECO:0000256" key="3">
    <source>
        <dbReference type="ARBA" id="ARBA00022840"/>
    </source>
</evidence>
<evidence type="ECO:0000256" key="2">
    <source>
        <dbReference type="ARBA" id="ARBA00022741"/>
    </source>
</evidence>
<evidence type="ECO:0000259" key="5">
    <source>
        <dbReference type="PROSITE" id="PS50975"/>
    </source>
</evidence>
<dbReference type="PANTHER" id="PTHR43585:SF2">
    <property type="entry name" value="ATP-GRASP ENZYME FSQD"/>
    <property type="match status" value="1"/>
</dbReference>
<dbReference type="Pfam" id="PF21360">
    <property type="entry name" value="PylC-like_N"/>
    <property type="match status" value="1"/>
</dbReference>
<proteinExistence type="predicted"/>
<dbReference type="InterPro" id="IPR013815">
    <property type="entry name" value="ATP_grasp_subdomain_1"/>
</dbReference>
<dbReference type="PIRSF" id="PIRSF029120">
    <property type="entry name" value="UCP029120"/>
    <property type="match status" value="1"/>
</dbReference>
<feature type="domain" description="ATP-grasp" evidence="5">
    <location>
        <begin position="139"/>
        <end position="335"/>
    </location>
</feature>
<dbReference type="InterPro" id="IPR052032">
    <property type="entry name" value="ATP-dep_AA_Ligase"/>
</dbReference>
<evidence type="ECO:0000313" key="6">
    <source>
        <dbReference type="EMBL" id="MFB4196159.1"/>
    </source>
</evidence>
<dbReference type="PROSITE" id="PS50975">
    <property type="entry name" value="ATP_GRASP"/>
    <property type="match status" value="1"/>
</dbReference>
<keyword evidence="3 4" id="KW-0067">ATP-binding</keyword>
<dbReference type="PANTHER" id="PTHR43585">
    <property type="entry name" value="FUMIPYRROLE BIOSYNTHESIS PROTEIN C"/>
    <property type="match status" value="1"/>
</dbReference>
<gene>
    <name evidence="6" type="ORF">ACE11A_17600</name>
</gene>
<keyword evidence="1" id="KW-0436">Ligase</keyword>
<evidence type="ECO:0000313" key="7">
    <source>
        <dbReference type="Proteomes" id="UP001577267"/>
    </source>
</evidence>
<dbReference type="SUPFAM" id="SSF56059">
    <property type="entry name" value="Glutathione synthetase ATP-binding domain-like"/>
    <property type="match status" value="1"/>
</dbReference>
<organism evidence="6 7">
    <name type="scientific">Streptomyces carpaticus</name>
    <dbReference type="NCBI Taxonomy" id="285558"/>
    <lineage>
        <taxon>Bacteria</taxon>
        <taxon>Bacillati</taxon>
        <taxon>Actinomycetota</taxon>
        <taxon>Actinomycetes</taxon>
        <taxon>Kitasatosporales</taxon>
        <taxon>Streptomycetaceae</taxon>
        <taxon>Streptomyces</taxon>
    </lineage>
</organism>
<keyword evidence="7" id="KW-1185">Reference proteome</keyword>
<dbReference type="EMBL" id="JBHGBT010000016">
    <property type="protein sequence ID" value="MFB4196159.1"/>
    <property type="molecule type" value="Genomic_DNA"/>
</dbReference>
<dbReference type="Pfam" id="PF15632">
    <property type="entry name" value="ATPgrasp_Ter"/>
    <property type="match status" value="1"/>
</dbReference>
<name>A0ABV4ZQA6_9ACTN</name>
<reference evidence="6 7" key="1">
    <citation type="submission" date="2024-09" db="EMBL/GenBank/DDBJ databases">
        <title>Draft genome sequence of multifaceted antimicrobials producing Streptomyces sp. strain FH1.</title>
        <authorList>
            <person name="Hassan F."/>
            <person name="Ali H."/>
            <person name="Hassan N."/>
            <person name="Nawaz A."/>
        </authorList>
    </citation>
    <scope>NUCLEOTIDE SEQUENCE [LARGE SCALE GENOMIC DNA]</scope>
    <source>
        <strain evidence="6 7">FH1</strain>
    </source>
</reference>
<sequence>MQAIIRFHDDPLFLDDGSTEIALRIWLSSAGAASTQVMRMVRENPESAAVRIYGTNISATAPALTACDVAEVEPYRVNDHVYAEFALDFCRRHGIDVLIPPRRLDALAGRAEDFARAGTRLMCSPPAAVNVLTSKSRTYEAARAAGIPVPEWRVVRDADQLRTAVEELGRPGESLCIKPAGEYSAFGFRIFDDRPLRLRDLLEAPRPLVSVTAVADALKRAADEEEKVPSFIVMPYLEGPEVSVDTLSAPGGRLLAAVPRAKDGRYRLLLDDPEATGIAGAVVEHFGLAYLANVQLRRLRGAPVLLEANPRPSAGVYQTAFSGLNLPWAAVRLLVRGDPGKLPPPRLGSRIAVTETAAEVHPATTAPAAHGS</sequence>
<comment type="caution">
    <text evidence="6">The sequence shown here is derived from an EMBL/GenBank/DDBJ whole genome shotgun (WGS) entry which is preliminary data.</text>
</comment>
<keyword evidence="2 4" id="KW-0547">Nucleotide-binding</keyword>
<accession>A0ABV4ZQA6</accession>
<protein>
    <submittedName>
        <fullName evidence="6">ATP-grasp domain-containing protein</fullName>
    </submittedName>
</protein>
<evidence type="ECO:0000256" key="4">
    <source>
        <dbReference type="PROSITE-ProRule" id="PRU00409"/>
    </source>
</evidence>
<dbReference type="Gene3D" id="3.30.470.20">
    <property type="entry name" value="ATP-grasp fold, B domain"/>
    <property type="match status" value="1"/>
</dbReference>
<evidence type="ECO:0000256" key="1">
    <source>
        <dbReference type="ARBA" id="ARBA00022598"/>
    </source>
</evidence>
<dbReference type="Proteomes" id="UP001577267">
    <property type="component" value="Unassembled WGS sequence"/>
</dbReference>
<dbReference type="Gene3D" id="3.30.1490.20">
    <property type="entry name" value="ATP-grasp fold, A domain"/>
    <property type="match status" value="1"/>
</dbReference>
<dbReference type="InterPro" id="IPR048764">
    <property type="entry name" value="PylC_N"/>
</dbReference>
<dbReference type="Gene3D" id="3.40.50.20">
    <property type="match status" value="1"/>
</dbReference>
<dbReference type="InterPro" id="IPR011226">
    <property type="entry name" value="ATP-grasp_fam"/>
</dbReference>